<dbReference type="AlphaFoldDB" id="A0A318T887"/>
<sequence length="299" mass="31966">MGRPRPFHPPAADPRAGPGRRQAGEAGAFNREVAGSGAGARRPGRAHRLLAAILPLLVTLVLACLLVLIWADPGRAQGAPLDLPLPEGGALAERSVQLLVLVTLLGLVPGLAVMITCFPFMVTVLAILRQALGLQQSPPNMLLVSLALFLTWFVMDPVLTAAWQQGIRPWTEGAIEIDEAFLRAIEPFRGFMANRIDPGSFEALAGLRPGLDPAQPIPEAPLSVLVPSFMLSEIARAFQVGFMIFLPFLIIDLVVAAVLMSMGMMMVPPAIVSLPFKLAFFVVADGWSLLAGSLVRSYL</sequence>
<evidence type="ECO:0000256" key="1">
    <source>
        <dbReference type="ARBA" id="ARBA00006257"/>
    </source>
</evidence>
<gene>
    <name evidence="12" type="primary">fliP</name>
    <name evidence="14" type="ORF">DFP88_102399</name>
</gene>
<keyword evidence="10" id="KW-0975">Bacterial flagellum</keyword>
<keyword evidence="8 12" id="KW-1133">Transmembrane helix</keyword>
<evidence type="ECO:0000256" key="10">
    <source>
        <dbReference type="ARBA" id="ARBA00023143"/>
    </source>
</evidence>
<comment type="similarity">
    <text evidence="1 12">Belongs to the FliP/MopC/SpaP family.</text>
</comment>
<keyword evidence="14" id="KW-0966">Cell projection</keyword>
<dbReference type="OrthoDB" id="9805111at2"/>
<feature type="transmembrane region" description="Helical" evidence="12">
    <location>
        <begin position="140"/>
        <end position="163"/>
    </location>
</feature>
<accession>A0A318T887</accession>
<dbReference type="GO" id="GO:0044781">
    <property type="term" value="P:bacterial-type flagellum organization"/>
    <property type="evidence" value="ECO:0007669"/>
    <property type="project" value="UniProtKB-UniRule"/>
</dbReference>
<dbReference type="EMBL" id="QJTE01000002">
    <property type="protein sequence ID" value="PYE84598.1"/>
    <property type="molecule type" value="Genomic_DNA"/>
</dbReference>
<dbReference type="PANTHER" id="PTHR30587:SF0">
    <property type="entry name" value="FLAGELLAR BIOSYNTHETIC PROTEIN FLIP"/>
    <property type="match status" value="1"/>
</dbReference>
<feature type="transmembrane region" description="Helical" evidence="12">
    <location>
        <begin position="49"/>
        <end position="71"/>
    </location>
</feature>
<evidence type="ECO:0000256" key="9">
    <source>
        <dbReference type="ARBA" id="ARBA00023136"/>
    </source>
</evidence>
<dbReference type="NCBIfam" id="NF009438">
    <property type="entry name" value="PRK12797.1"/>
    <property type="match status" value="1"/>
</dbReference>
<evidence type="ECO:0000256" key="8">
    <source>
        <dbReference type="ARBA" id="ARBA00022989"/>
    </source>
</evidence>
<comment type="caution">
    <text evidence="14">The sequence shown here is derived from an EMBL/GenBank/DDBJ whole genome shotgun (WGS) entry which is preliminary data.</text>
</comment>
<keyword evidence="14" id="KW-0969">Cilium</keyword>
<feature type="transmembrane region" description="Helical" evidence="12">
    <location>
        <begin position="274"/>
        <end position="295"/>
    </location>
</feature>
<keyword evidence="7 12" id="KW-0653">Protein transport</keyword>
<protein>
    <recommendedName>
        <fullName evidence="2 12">Flagellar biosynthetic protein FliP</fullName>
    </recommendedName>
</protein>
<feature type="transmembrane region" description="Helical" evidence="12">
    <location>
        <begin position="237"/>
        <end position="262"/>
    </location>
</feature>
<dbReference type="InterPro" id="IPR005837">
    <property type="entry name" value="FliP"/>
</dbReference>
<keyword evidence="4 12" id="KW-1003">Cell membrane</keyword>
<feature type="compositionally biased region" description="Low complexity" evidence="13">
    <location>
        <begin position="13"/>
        <end position="23"/>
    </location>
</feature>
<evidence type="ECO:0000256" key="3">
    <source>
        <dbReference type="ARBA" id="ARBA00022448"/>
    </source>
</evidence>
<dbReference type="GO" id="GO:0009425">
    <property type="term" value="C:bacterial-type flagellum basal body"/>
    <property type="evidence" value="ECO:0007669"/>
    <property type="project" value="UniProtKB-SubCell"/>
</dbReference>
<comment type="function">
    <text evidence="12">Plays a role in the flagellum-specific transport system.</text>
</comment>
<evidence type="ECO:0000256" key="12">
    <source>
        <dbReference type="RuleBase" id="RU362069"/>
    </source>
</evidence>
<evidence type="ECO:0000256" key="7">
    <source>
        <dbReference type="ARBA" id="ARBA00022927"/>
    </source>
</evidence>
<evidence type="ECO:0000256" key="6">
    <source>
        <dbReference type="ARBA" id="ARBA00022795"/>
    </source>
</evidence>
<feature type="transmembrane region" description="Helical" evidence="12">
    <location>
        <begin position="98"/>
        <end position="128"/>
    </location>
</feature>
<keyword evidence="6 12" id="KW-1005">Bacterial flagellum biogenesis</keyword>
<reference evidence="14 15" key="1">
    <citation type="submission" date="2018-06" db="EMBL/GenBank/DDBJ databases">
        <title>Genomic Encyclopedia of Type Strains, Phase III (KMG-III): the genomes of soil and plant-associated and newly described type strains.</title>
        <authorList>
            <person name="Whitman W."/>
        </authorList>
    </citation>
    <scope>NUCLEOTIDE SEQUENCE [LARGE SCALE GENOMIC DNA]</scope>
    <source>
        <strain evidence="14 15">CECT 9025</strain>
    </source>
</reference>
<keyword evidence="11 12" id="KW-1006">Bacterial flagellum protein export</keyword>
<organism evidence="14 15">
    <name type="scientific">Pseudoroseicyclus aestuarii</name>
    <dbReference type="NCBI Taxonomy" id="1795041"/>
    <lineage>
        <taxon>Bacteria</taxon>
        <taxon>Pseudomonadati</taxon>
        <taxon>Pseudomonadota</taxon>
        <taxon>Alphaproteobacteria</taxon>
        <taxon>Rhodobacterales</taxon>
        <taxon>Paracoccaceae</taxon>
        <taxon>Pseudoroseicyclus</taxon>
    </lineage>
</organism>
<evidence type="ECO:0000256" key="2">
    <source>
        <dbReference type="ARBA" id="ARBA00021714"/>
    </source>
</evidence>
<evidence type="ECO:0000256" key="4">
    <source>
        <dbReference type="ARBA" id="ARBA00022475"/>
    </source>
</evidence>
<keyword evidence="3 12" id="KW-0813">Transport</keyword>
<dbReference type="GO" id="GO:0005886">
    <property type="term" value="C:plasma membrane"/>
    <property type="evidence" value="ECO:0007669"/>
    <property type="project" value="UniProtKB-SubCell"/>
</dbReference>
<dbReference type="PRINTS" id="PR01302">
    <property type="entry name" value="TYPE3IMPPROT"/>
</dbReference>
<keyword evidence="15" id="KW-1185">Reference proteome</keyword>
<keyword evidence="5 12" id="KW-0812">Transmembrane</keyword>
<keyword evidence="14" id="KW-0282">Flagellum</keyword>
<dbReference type="NCBIfam" id="TIGR01103">
    <property type="entry name" value="fliP"/>
    <property type="match status" value="1"/>
</dbReference>
<dbReference type="Pfam" id="PF00813">
    <property type="entry name" value="FliP"/>
    <property type="match status" value="1"/>
</dbReference>
<name>A0A318T887_9RHOB</name>
<dbReference type="PRINTS" id="PR00951">
    <property type="entry name" value="FLGBIOSNFLIP"/>
</dbReference>
<evidence type="ECO:0000313" key="15">
    <source>
        <dbReference type="Proteomes" id="UP000248311"/>
    </source>
</evidence>
<evidence type="ECO:0000256" key="11">
    <source>
        <dbReference type="ARBA" id="ARBA00023225"/>
    </source>
</evidence>
<keyword evidence="9 12" id="KW-0472">Membrane</keyword>
<comment type="subcellular location">
    <subcellularLocation>
        <location evidence="12">Cell membrane</location>
        <topology evidence="12">Multi-pass membrane protein</topology>
    </subcellularLocation>
    <subcellularLocation>
        <location evidence="12">Bacterial flagellum basal body</location>
    </subcellularLocation>
</comment>
<dbReference type="Proteomes" id="UP000248311">
    <property type="component" value="Unassembled WGS sequence"/>
</dbReference>
<dbReference type="InterPro" id="IPR005838">
    <property type="entry name" value="T3SS_IM_P"/>
</dbReference>
<dbReference type="PANTHER" id="PTHR30587">
    <property type="entry name" value="FLAGELLAR BIOSYNTHETIC PROTEIN FLIP"/>
    <property type="match status" value="1"/>
</dbReference>
<proteinExistence type="inferred from homology"/>
<evidence type="ECO:0000313" key="14">
    <source>
        <dbReference type="EMBL" id="PYE84598.1"/>
    </source>
</evidence>
<evidence type="ECO:0000256" key="13">
    <source>
        <dbReference type="SAM" id="MobiDB-lite"/>
    </source>
</evidence>
<evidence type="ECO:0000256" key="5">
    <source>
        <dbReference type="ARBA" id="ARBA00022692"/>
    </source>
</evidence>
<dbReference type="GO" id="GO:0009306">
    <property type="term" value="P:protein secretion"/>
    <property type="evidence" value="ECO:0007669"/>
    <property type="project" value="UniProtKB-UniRule"/>
</dbReference>
<feature type="region of interest" description="Disordered" evidence="13">
    <location>
        <begin position="1"/>
        <end position="23"/>
    </location>
</feature>